<feature type="compositionally biased region" description="Basic and acidic residues" evidence="6">
    <location>
        <begin position="312"/>
        <end position="329"/>
    </location>
</feature>
<feature type="domain" description="G-patch" evidence="7">
    <location>
        <begin position="404"/>
        <end position="451"/>
    </location>
</feature>
<dbReference type="GO" id="GO:0005634">
    <property type="term" value="C:nucleus"/>
    <property type="evidence" value="ECO:0007669"/>
    <property type="project" value="TreeGrafter"/>
</dbReference>
<dbReference type="Pfam" id="PF14444">
    <property type="entry name" value="S1-like"/>
    <property type="match status" value="1"/>
</dbReference>
<feature type="coiled-coil region" evidence="5">
    <location>
        <begin position="769"/>
        <end position="796"/>
    </location>
</feature>
<gene>
    <name evidence="8" type="ORF">WJX81_005663</name>
</gene>
<keyword evidence="3" id="KW-0597">Phosphoprotein</keyword>
<evidence type="ECO:0000259" key="7">
    <source>
        <dbReference type="PROSITE" id="PS50174"/>
    </source>
</evidence>
<dbReference type="SMART" id="SM01122">
    <property type="entry name" value="DBC1"/>
    <property type="match status" value="1"/>
</dbReference>
<dbReference type="InterPro" id="IPR025224">
    <property type="entry name" value="CCAR1/CCAR2"/>
</dbReference>
<feature type="compositionally biased region" description="Basic and acidic residues" evidence="6">
    <location>
        <begin position="1021"/>
        <end position="1036"/>
    </location>
</feature>
<evidence type="ECO:0000313" key="9">
    <source>
        <dbReference type="Proteomes" id="UP001445335"/>
    </source>
</evidence>
<evidence type="ECO:0000256" key="4">
    <source>
        <dbReference type="ARBA" id="ARBA00023054"/>
    </source>
</evidence>
<dbReference type="InterPro" id="IPR025223">
    <property type="entry name" value="S1-like_RNA-bd_dom"/>
</dbReference>
<feature type="compositionally biased region" description="Basic and acidic residues" evidence="6">
    <location>
        <begin position="450"/>
        <end position="461"/>
    </location>
</feature>
<feature type="region of interest" description="Disordered" evidence="6">
    <location>
        <begin position="282"/>
        <end position="335"/>
    </location>
</feature>
<dbReference type="InterPro" id="IPR000467">
    <property type="entry name" value="G_patch_dom"/>
</dbReference>
<comment type="subcellular location">
    <subcellularLocation>
        <location evidence="1">Cytoplasm</location>
    </subcellularLocation>
</comment>
<dbReference type="Pfam" id="PF19256">
    <property type="entry name" value="LAIKA"/>
    <property type="match status" value="1"/>
</dbReference>
<dbReference type="GO" id="GO:0003676">
    <property type="term" value="F:nucleic acid binding"/>
    <property type="evidence" value="ECO:0007669"/>
    <property type="project" value="InterPro"/>
</dbReference>
<feature type="coiled-coil region" evidence="5">
    <location>
        <begin position="1195"/>
        <end position="1229"/>
    </location>
</feature>
<dbReference type="PANTHER" id="PTHR14304:SF11">
    <property type="entry name" value="SAP DOMAIN-CONTAINING PROTEIN"/>
    <property type="match status" value="1"/>
</dbReference>
<feature type="compositionally biased region" description="Low complexity" evidence="6">
    <location>
        <begin position="112"/>
        <end position="122"/>
    </location>
</feature>
<comment type="caution">
    <text evidence="8">The sequence shown here is derived from an EMBL/GenBank/DDBJ whole genome shotgun (WGS) entry which is preliminary data.</text>
</comment>
<feature type="compositionally biased region" description="Basic and acidic residues" evidence="6">
    <location>
        <begin position="513"/>
        <end position="526"/>
    </location>
</feature>
<feature type="compositionally biased region" description="Low complexity" evidence="6">
    <location>
        <begin position="23"/>
        <end position="36"/>
    </location>
</feature>
<feature type="compositionally biased region" description="Low complexity" evidence="6">
    <location>
        <begin position="283"/>
        <end position="309"/>
    </location>
</feature>
<feature type="compositionally biased region" description="Low complexity" evidence="6">
    <location>
        <begin position="86"/>
        <end position="105"/>
    </location>
</feature>
<feature type="compositionally biased region" description="Basic residues" evidence="6">
    <location>
        <begin position="476"/>
        <end position="492"/>
    </location>
</feature>
<feature type="compositionally biased region" description="Low complexity" evidence="6">
    <location>
        <begin position="493"/>
        <end position="512"/>
    </location>
</feature>
<dbReference type="EMBL" id="JALJOU010000005">
    <property type="protein sequence ID" value="KAK9843771.1"/>
    <property type="molecule type" value="Genomic_DNA"/>
</dbReference>
<feature type="region of interest" description="Disordered" evidence="6">
    <location>
        <begin position="575"/>
        <end position="623"/>
    </location>
</feature>
<accession>A0AAW1SDP8</accession>
<evidence type="ECO:0000256" key="1">
    <source>
        <dbReference type="ARBA" id="ARBA00004496"/>
    </source>
</evidence>
<feature type="region of interest" description="Disordered" evidence="6">
    <location>
        <begin position="977"/>
        <end position="1055"/>
    </location>
</feature>
<sequence length="1307" mass="135852">MYRQPAGNGNQMPWMKQGGGMVPQQLGMQQGWQPQDGPGGPAHSAYDQYGQQQGMQQPGPGDYYAHQQQQQQQQQQPGGWGQPEMQAQQGAQASQPQWGSGWQGAPSGGAPGSLAGPASPQYFGGGGYAQPAQPAGPGAPWQGMEPQPGADMGTSRGSWDQPQRVPAQAQAMQQPQQPAYGAQLAQQAPPSPVPAVRNWTGVVSQLIPPNYGIVDGDAFYVTAVVAGRPPVVGERVLCDAVPNTDGGRYAWRCLSVQLAPPEAPPAPAAPVAPMALAKDKLAPRGGRPVAGPSPARAGGAGPSPAAIAADKGVAKGEAAKDEAPKKEAPKFNAAPPPLTSYTADVALAMASATMAGSLGAQMAPAVAQAAEKRALLSAGGQNLDEAARKRAEAAAAGLAAYGDSSGIGAKLLAQMGFGSSGSGLGRAGQGITAPVTVEKMQQGVGLGFEPKPRSPPRERPPPRGPRRRSPPPMRGRPPRRAEKHRNRSRSRSGSRSSPDLSPSSSRSRSPPRYRCEAPKWPPGERLRAGPALAKRYRSMVVPPEFAQATVLWPDALPEHAPLALTRHVGFRIAKEDKSKDKDKEKDKIKDHTKDKAKTPDTAPSASPAAVKDEAPAAALSDEDIEDGRRWSTKVVLFAGMHPRSLASPNLRVWQHPAKALRFLVGRRGRSEVLLLGGPWEPGDGGHPARDPRALIATAQRTVRAAVGVDLSLCTQWVRFAEVAYLRTGRKGGEHEERSVLFLVDASAAAAPDSAAAAALAGARGAAAAETAAKAELAAAEAEVAAAEAATEATKESVASDAKAPDGEDLAMEPATMTVAALQEALGKRGLDTKWTPLKGKKELEWWIAHKRKRAEKDEKSRAAAAAEEGLKAANARRQAADDAAVAASRGVRSAAKLVADPPPTEVVAVKADAAWLGRKDRFAALATSLEGLLEYTLDDSREATFEASLFGELFREMLDARFGGGLMRGLRHLEAEVESAKARRDRERRAKKEEKKASADRKMLADEEAKDSAPAPASEVADGKRKAAEPAADKAAEVTPAPESKRQKVAEAAAEVKPPAAAPAAAAAPPATAGVPAVPAPAPAAAGGDPFLAVCRWWDRECAGYLRSEDIEEILMYTCDFLCRRRAQALADAASKRGEFSYMDHKDLQVPSPVAAAAADVAPASSGAGGGSGGGGGSGVTTDGLVTFNGAVVDVRSLQAQLESNAAVLRRARAEAAGLERDLEQLRLQLGARQVEGDTVAAALRAQLTAADKRATDAGAGVAGTLEQVALAEAALAAARAGLAAVGLTLSGAPLELSAVDKEEPTV</sequence>
<feature type="compositionally biased region" description="Basic and acidic residues" evidence="6">
    <location>
        <begin position="977"/>
        <end position="1011"/>
    </location>
</feature>
<dbReference type="InterPro" id="IPR045353">
    <property type="entry name" value="LAIKA"/>
</dbReference>
<name>A0AAW1SDP8_9CHLO</name>
<organism evidence="8 9">
    <name type="scientific">Elliptochloris bilobata</name>
    <dbReference type="NCBI Taxonomy" id="381761"/>
    <lineage>
        <taxon>Eukaryota</taxon>
        <taxon>Viridiplantae</taxon>
        <taxon>Chlorophyta</taxon>
        <taxon>core chlorophytes</taxon>
        <taxon>Trebouxiophyceae</taxon>
        <taxon>Trebouxiophyceae incertae sedis</taxon>
        <taxon>Elliptochloris clade</taxon>
        <taxon>Elliptochloris</taxon>
    </lineage>
</organism>
<dbReference type="Pfam" id="PF14443">
    <property type="entry name" value="DBC1"/>
    <property type="match status" value="1"/>
</dbReference>
<dbReference type="Proteomes" id="UP001445335">
    <property type="component" value="Unassembled WGS sequence"/>
</dbReference>
<dbReference type="GO" id="GO:0005737">
    <property type="term" value="C:cytoplasm"/>
    <property type="evidence" value="ECO:0007669"/>
    <property type="project" value="UniProtKB-SubCell"/>
</dbReference>
<feature type="region of interest" description="Disordered" evidence="6">
    <location>
        <begin position="444"/>
        <end position="526"/>
    </location>
</feature>
<evidence type="ECO:0000256" key="6">
    <source>
        <dbReference type="SAM" id="MobiDB-lite"/>
    </source>
</evidence>
<reference evidence="8 9" key="1">
    <citation type="journal article" date="2024" name="Nat. Commun.">
        <title>Phylogenomics reveals the evolutionary origins of lichenization in chlorophyte algae.</title>
        <authorList>
            <person name="Puginier C."/>
            <person name="Libourel C."/>
            <person name="Otte J."/>
            <person name="Skaloud P."/>
            <person name="Haon M."/>
            <person name="Grisel S."/>
            <person name="Petersen M."/>
            <person name="Berrin J.G."/>
            <person name="Delaux P.M."/>
            <person name="Dal Grande F."/>
            <person name="Keller J."/>
        </authorList>
    </citation>
    <scope>NUCLEOTIDE SEQUENCE [LARGE SCALE GENOMIC DNA]</scope>
    <source>
        <strain evidence="8 9">SAG 245.80</strain>
    </source>
</reference>
<dbReference type="SMART" id="SM00443">
    <property type="entry name" value="G_patch"/>
    <property type="match status" value="1"/>
</dbReference>
<evidence type="ECO:0000256" key="5">
    <source>
        <dbReference type="SAM" id="Coils"/>
    </source>
</evidence>
<evidence type="ECO:0000256" key="2">
    <source>
        <dbReference type="ARBA" id="ARBA00022490"/>
    </source>
</evidence>
<keyword evidence="2" id="KW-0963">Cytoplasm</keyword>
<dbReference type="PROSITE" id="PS50174">
    <property type="entry name" value="G_PATCH"/>
    <property type="match status" value="1"/>
</dbReference>
<feature type="compositionally biased region" description="Basic and acidic residues" evidence="6">
    <location>
        <begin position="575"/>
        <end position="598"/>
    </location>
</feature>
<feature type="region of interest" description="Disordered" evidence="6">
    <location>
        <begin position="1"/>
        <end position="192"/>
    </location>
</feature>
<feature type="compositionally biased region" description="Low complexity" evidence="6">
    <location>
        <begin position="161"/>
        <end position="188"/>
    </location>
</feature>
<keyword evidence="4 5" id="KW-0175">Coiled coil</keyword>
<dbReference type="GO" id="GO:0006355">
    <property type="term" value="P:regulation of DNA-templated transcription"/>
    <property type="evidence" value="ECO:0007669"/>
    <property type="project" value="InterPro"/>
</dbReference>
<proteinExistence type="predicted"/>
<feature type="compositionally biased region" description="Low complexity" evidence="6">
    <location>
        <begin position="129"/>
        <end position="143"/>
    </location>
</feature>
<evidence type="ECO:0000256" key="3">
    <source>
        <dbReference type="ARBA" id="ARBA00022553"/>
    </source>
</evidence>
<protein>
    <recommendedName>
        <fullName evidence="7">G-patch domain-containing protein</fullName>
    </recommendedName>
</protein>
<keyword evidence="9" id="KW-1185">Reference proteome</keyword>
<feature type="compositionally biased region" description="Low complexity" evidence="6">
    <location>
        <begin position="46"/>
        <end position="76"/>
    </location>
</feature>
<dbReference type="PANTHER" id="PTHR14304">
    <property type="entry name" value="CELL DIVISION CYCLE AND APOPTOSIS REGULATOR PROTEIN"/>
    <property type="match status" value="1"/>
</dbReference>
<dbReference type="Pfam" id="PF01585">
    <property type="entry name" value="G-patch"/>
    <property type="match status" value="1"/>
</dbReference>
<dbReference type="InterPro" id="IPR025954">
    <property type="entry name" value="DBC1/CARP1_inactive_NUDIX"/>
</dbReference>
<evidence type="ECO:0000313" key="8">
    <source>
        <dbReference type="EMBL" id="KAK9843771.1"/>
    </source>
</evidence>